<dbReference type="Proteomes" id="UP000190657">
    <property type="component" value="Unassembled WGS sequence"/>
</dbReference>
<dbReference type="Gene3D" id="2.70.98.60">
    <property type="entry name" value="alpha-galactosidase from lactobacil brevis"/>
    <property type="match status" value="1"/>
</dbReference>
<dbReference type="PROSITE" id="PS00512">
    <property type="entry name" value="ALPHA_GALACTOSIDASE"/>
    <property type="match status" value="1"/>
</dbReference>
<evidence type="ECO:0000256" key="7">
    <source>
        <dbReference type="PIRSR" id="PIRSR005536-2"/>
    </source>
</evidence>
<feature type="active site" description="Nucleophile" evidence="6">
    <location>
        <position position="448"/>
    </location>
</feature>
<dbReference type="InterPro" id="IPR002252">
    <property type="entry name" value="Glyco_hydro_36"/>
</dbReference>
<evidence type="ECO:0000259" key="9">
    <source>
        <dbReference type="Pfam" id="PF16875"/>
    </source>
</evidence>
<evidence type="ECO:0000256" key="4">
    <source>
        <dbReference type="ARBA" id="ARBA00023295"/>
    </source>
</evidence>
<proteinExistence type="inferred from homology"/>
<dbReference type="PANTHER" id="PTHR43053">
    <property type="entry name" value="GLYCOSIDASE FAMILY 31"/>
    <property type="match status" value="1"/>
</dbReference>
<dbReference type="RefSeq" id="WP_078767563.1">
    <property type="nucleotide sequence ID" value="NZ_FUWW01000001.1"/>
</dbReference>
<reference evidence="11" key="1">
    <citation type="submission" date="2017-02" db="EMBL/GenBank/DDBJ databases">
        <authorList>
            <person name="Varghese N."/>
            <person name="Submissions S."/>
        </authorList>
    </citation>
    <scope>NUCLEOTIDE SEQUENCE [LARGE SCALE GENOMIC DNA]</scope>
    <source>
        <strain evidence="11">ATCC 51222</strain>
    </source>
</reference>
<name>A0A1T4JS97_9FIRM</name>
<dbReference type="GO" id="GO:0016052">
    <property type="term" value="P:carbohydrate catabolic process"/>
    <property type="evidence" value="ECO:0007669"/>
    <property type="project" value="InterPro"/>
</dbReference>
<dbReference type="InterPro" id="IPR017853">
    <property type="entry name" value="GH"/>
</dbReference>
<dbReference type="InterPro" id="IPR038417">
    <property type="entry name" value="Alpga-gal_N_sf"/>
</dbReference>
<dbReference type="EC" id="3.2.1.22" evidence="2 5"/>
<feature type="binding site" evidence="7">
    <location>
        <position position="494"/>
    </location>
    <ligand>
        <name>substrate</name>
    </ligand>
</feature>
<feature type="active site" description="Proton donor" evidence="6">
    <location>
        <position position="516"/>
    </location>
</feature>
<dbReference type="CDD" id="cd14791">
    <property type="entry name" value="GH36"/>
    <property type="match status" value="1"/>
</dbReference>
<feature type="binding site" evidence="7">
    <location>
        <position position="516"/>
    </location>
    <ligand>
        <name>substrate</name>
    </ligand>
</feature>
<organism evidence="10 11">
    <name type="scientific">Eubacterium coprostanoligenes</name>
    <dbReference type="NCBI Taxonomy" id="290054"/>
    <lineage>
        <taxon>Bacteria</taxon>
        <taxon>Bacillati</taxon>
        <taxon>Bacillota</taxon>
        <taxon>Clostridia</taxon>
        <taxon>Eubacteriales</taxon>
        <taxon>Eubacteriaceae</taxon>
        <taxon>Eubacterium</taxon>
    </lineage>
</organism>
<dbReference type="InterPro" id="IPR031704">
    <property type="entry name" value="Glyco_hydro_36_N"/>
</dbReference>
<dbReference type="Pfam" id="PF16875">
    <property type="entry name" value="Glyco_hydro_36N"/>
    <property type="match status" value="1"/>
</dbReference>
<dbReference type="GO" id="GO:0004557">
    <property type="term" value="F:alpha-galactosidase activity"/>
    <property type="evidence" value="ECO:0007669"/>
    <property type="project" value="UniProtKB-UniRule"/>
</dbReference>
<dbReference type="FunFam" id="3.20.20.70:FF:000118">
    <property type="entry name" value="Alpha-galactosidase"/>
    <property type="match status" value="1"/>
</dbReference>
<dbReference type="Pfam" id="PF16874">
    <property type="entry name" value="Glyco_hydro_36C"/>
    <property type="match status" value="1"/>
</dbReference>
<feature type="binding site" evidence="7">
    <location>
        <begin position="446"/>
        <end position="450"/>
    </location>
    <ligand>
        <name>substrate</name>
    </ligand>
</feature>
<accession>A0A1T4JS97</accession>
<evidence type="ECO:0000256" key="2">
    <source>
        <dbReference type="ARBA" id="ARBA00012755"/>
    </source>
</evidence>
<dbReference type="InterPro" id="IPR013780">
    <property type="entry name" value="Glyco_hydro_b"/>
</dbReference>
<feature type="domain" description="Glycosyl hydrolase family 36 C-terminal" evidence="8">
    <location>
        <begin position="619"/>
        <end position="690"/>
    </location>
</feature>
<dbReference type="AlphaFoldDB" id="A0A1T4JS97"/>
<feature type="binding site" evidence="7">
    <location>
        <position position="413"/>
    </location>
    <ligand>
        <name>substrate</name>
    </ligand>
</feature>
<feature type="binding site" evidence="7">
    <location>
        <position position="171"/>
    </location>
    <ligand>
        <name>substrate</name>
    </ligand>
</feature>
<keyword evidence="4 5" id="KW-0326">Glycosidase</keyword>
<evidence type="ECO:0000256" key="1">
    <source>
        <dbReference type="ARBA" id="ARBA00001255"/>
    </source>
</evidence>
<evidence type="ECO:0000256" key="5">
    <source>
        <dbReference type="PIRNR" id="PIRNR005536"/>
    </source>
</evidence>
<protein>
    <recommendedName>
        <fullName evidence="2 5">Alpha-galactosidase</fullName>
        <ecNumber evidence="2 5">3.2.1.22</ecNumber>
    </recommendedName>
</protein>
<comment type="catalytic activity">
    <reaction evidence="1 5">
        <text>Hydrolysis of terminal, non-reducing alpha-D-galactose residues in alpha-D-galactosides, including galactose oligosaccharides, galactomannans and galactolipids.</text>
        <dbReference type="EC" id="3.2.1.22"/>
    </reaction>
</comment>
<keyword evidence="3 5" id="KW-0378">Hydrolase</keyword>
<dbReference type="InterPro" id="IPR000111">
    <property type="entry name" value="Glyco_hydro_27/36_CS"/>
</dbReference>
<evidence type="ECO:0000256" key="6">
    <source>
        <dbReference type="PIRSR" id="PIRSR005536-1"/>
    </source>
</evidence>
<feature type="domain" description="Glycosyl hydrolase family 36 N-terminal" evidence="9">
    <location>
        <begin position="31"/>
        <end position="256"/>
    </location>
</feature>
<dbReference type="PIRSF" id="PIRSF005536">
    <property type="entry name" value="Agal"/>
    <property type="match status" value="1"/>
</dbReference>
<comment type="similarity">
    <text evidence="5">Belongs to the glycosyl hydrolase.</text>
</comment>
<dbReference type="Gene3D" id="2.60.40.1180">
    <property type="entry name" value="Golgi alpha-mannosidase II"/>
    <property type="match status" value="1"/>
</dbReference>
<dbReference type="Gene3D" id="3.20.20.70">
    <property type="entry name" value="Aldolase class I"/>
    <property type="match status" value="1"/>
</dbReference>
<dbReference type="Pfam" id="PF02065">
    <property type="entry name" value="Melibiase"/>
    <property type="match status" value="1"/>
</dbReference>
<evidence type="ECO:0000259" key="8">
    <source>
        <dbReference type="Pfam" id="PF16874"/>
    </source>
</evidence>
<dbReference type="OrthoDB" id="9758822at2"/>
<evidence type="ECO:0000313" key="11">
    <source>
        <dbReference type="Proteomes" id="UP000190657"/>
    </source>
</evidence>
<evidence type="ECO:0000313" key="10">
    <source>
        <dbReference type="EMBL" id="SJZ33038.1"/>
    </source>
</evidence>
<evidence type="ECO:0000256" key="3">
    <source>
        <dbReference type="ARBA" id="ARBA00022801"/>
    </source>
</evidence>
<sequence>MKIIECKKNIFVLDMKNTHYVVGVDEFGRDRLIHWGKKCDADDYEIFTFGDENSNHTSLDEMKQECTVFGKTMYRECVLKANFYDSCREINSCFCGATVENDRLTLNFKDEHYGLVYSINYRIFSDCDIVEKNITVKNESKNDIQFERLFSAEFSLPSKNAYTFSNTNGAWGGEFIETNNTLTAGSLVFDSKKGASCHNNSPYFIAYQNADEHSGDVYFASLAYSGNFKVIANRDLYSNTRVLLGMNDFDFSYLLKSGESFTTPCVYAGYTQGFGEMSRQMNTFAVNHLLPRQFNDKVLPVLYNSWEATEFNINVSQQLELAKIASDLGVELFVMDDGWFGKRNNDRAGLGDWTVNQDKFPNGLDELIDGVNALGMDFGIWVEPEMVNPDSELYRTHPDWAYHYDTRVKSELRHQLVPNMTRADVQEYVFDCVDKLLSEHNIKYIKWDMNRPFSETGAENLNCPKMLYYLHTKAVYDIVDRLKEKHCDVQFEACASGGGRADLGALSHFDQCWTSDNTDGIDRMTIQHGYSLLRPIKAMRAWVTDIAGINKPCTLDFRFNIAMQGALGLGGNLLKYSDDDKEISKKNIALYKAIRHTVQFGDLYRVSNPDENEVLINVYVERDKSSAVAFIASRGTRFFKKRINILFDGLEKDAKYRFTFQNREYIKSGAYMANVGIPAHIHGAYYNEIVLLDKLKN</sequence>
<dbReference type="STRING" id="290054.SAMN02745114_00039"/>
<dbReference type="PANTHER" id="PTHR43053:SF3">
    <property type="entry name" value="ALPHA-GALACTOSIDASE C-RELATED"/>
    <property type="match status" value="1"/>
</dbReference>
<gene>
    <name evidence="10" type="ORF">SAMN02745114_00039</name>
</gene>
<dbReference type="InterPro" id="IPR050985">
    <property type="entry name" value="Alpha-glycosidase_related"/>
</dbReference>
<feature type="binding site" evidence="7">
    <location>
        <begin position="336"/>
        <end position="337"/>
    </location>
    <ligand>
        <name>substrate</name>
    </ligand>
</feature>
<dbReference type="InterPro" id="IPR031705">
    <property type="entry name" value="Glyco_hydro_36_C"/>
</dbReference>
<dbReference type="PRINTS" id="PR00743">
    <property type="entry name" value="GLHYDRLASE36"/>
</dbReference>
<dbReference type="EMBL" id="FUWW01000001">
    <property type="protein sequence ID" value="SJZ33038.1"/>
    <property type="molecule type" value="Genomic_DNA"/>
</dbReference>
<keyword evidence="11" id="KW-1185">Reference proteome</keyword>
<dbReference type="SUPFAM" id="SSF51445">
    <property type="entry name" value="(Trans)glycosidases"/>
    <property type="match status" value="1"/>
</dbReference>
<dbReference type="InterPro" id="IPR013785">
    <property type="entry name" value="Aldolase_TIM"/>
</dbReference>